<evidence type="ECO:0000256" key="1">
    <source>
        <dbReference type="SAM" id="SignalP"/>
    </source>
</evidence>
<dbReference type="PROSITE" id="PS51257">
    <property type="entry name" value="PROKAR_LIPOPROTEIN"/>
    <property type="match status" value="1"/>
</dbReference>
<evidence type="ECO:0008006" key="4">
    <source>
        <dbReference type="Google" id="ProtNLM"/>
    </source>
</evidence>
<keyword evidence="1" id="KW-0732">Signal</keyword>
<proteinExistence type="predicted"/>
<evidence type="ECO:0000313" key="2">
    <source>
        <dbReference type="EMBL" id="KGF04910.1"/>
    </source>
</evidence>
<gene>
    <name evidence="2" type="ORF">HMPREF1630_02495</name>
</gene>
<reference evidence="2 3" key="1">
    <citation type="submission" date="2014-07" db="EMBL/GenBank/DDBJ databases">
        <authorList>
            <person name="McCorrison J."/>
            <person name="Sanka R."/>
            <person name="Torralba M."/>
            <person name="Gillis M."/>
            <person name="Haft D.H."/>
            <person name="Methe B."/>
            <person name="Sutton G."/>
            <person name="Nelson K.E."/>
        </authorList>
    </citation>
    <scope>NUCLEOTIDE SEQUENCE [LARGE SCALE GENOMIC DNA]</scope>
    <source>
        <strain evidence="2 3">S7-1-13</strain>
    </source>
</reference>
<feature type="chain" id="PRO_5039647756" description="Lipoprotein" evidence="1">
    <location>
        <begin position="21"/>
        <end position="196"/>
    </location>
</feature>
<feature type="signal peptide" evidence="1">
    <location>
        <begin position="1"/>
        <end position="20"/>
    </location>
</feature>
<dbReference type="EMBL" id="JRMW01000024">
    <property type="protein sequence ID" value="KGF04910.1"/>
    <property type="molecule type" value="Genomic_DNA"/>
</dbReference>
<sequence length="196" mass="22387">MKKRNVLLSLFLILSLASCKVEVKNAEDVMLTKEDYELNVLDTFDGGDNLDYGAGVYSFKGIRPDDLRLTLSTYENGEISESFDIELPKIEDKEKLGIAVNSSKVYIYSISDKKTSVLTKYEFKDKKLTHKMSNGWQWDNGGVIKNGEVYPIFASFSNEANSLVTPIFHEDDIRDWIKNNKEYSGMLLELRLEDSE</sequence>
<dbReference type="RefSeq" id="WP_037326732.1">
    <property type="nucleotide sequence ID" value="NZ_JRMW01000024.1"/>
</dbReference>
<dbReference type="Proteomes" id="UP000029579">
    <property type="component" value="Unassembled WGS sequence"/>
</dbReference>
<protein>
    <recommendedName>
        <fullName evidence="4">Lipoprotein</fullName>
    </recommendedName>
</protein>
<dbReference type="AlphaFoldDB" id="A0A095X492"/>
<organism evidence="2 3">
    <name type="scientific">Anaerococcus lactolyticus S7-1-13</name>
    <dbReference type="NCBI Taxonomy" id="1284686"/>
    <lineage>
        <taxon>Bacteria</taxon>
        <taxon>Bacillati</taxon>
        <taxon>Bacillota</taxon>
        <taxon>Tissierellia</taxon>
        <taxon>Tissierellales</taxon>
        <taxon>Peptoniphilaceae</taxon>
        <taxon>Anaerococcus</taxon>
    </lineage>
</organism>
<evidence type="ECO:0000313" key="3">
    <source>
        <dbReference type="Proteomes" id="UP000029579"/>
    </source>
</evidence>
<name>A0A095X492_9FIRM</name>
<dbReference type="OrthoDB" id="9764871at2"/>
<accession>A0A095X492</accession>
<comment type="caution">
    <text evidence="2">The sequence shown here is derived from an EMBL/GenBank/DDBJ whole genome shotgun (WGS) entry which is preliminary data.</text>
</comment>